<reference evidence="9 10" key="1">
    <citation type="submission" date="2024-03" db="EMBL/GenBank/DDBJ databases">
        <title>Human intestinal bacterial collection.</title>
        <authorList>
            <person name="Pauvert C."/>
            <person name="Hitch T.C.A."/>
            <person name="Clavel T."/>
        </authorList>
    </citation>
    <scope>NUCLEOTIDE SEQUENCE [LARGE SCALE GENOMIC DNA]</scope>
    <source>
        <strain evidence="9 10">CLA-JM-H11</strain>
    </source>
</reference>
<keyword evidence="4 7" id="KW-0805">Transcription regulation</keyword>
<evidence type="ECO:0000256" key="1">
    <source>
        <dbReference type="ARBA" id="ARBA00013860"/>
    </source>
</evidence>
<comment type="subcellular location">
    <subcellularLocation>
        <location evidence="7">Cytoplasm</location>
        <location evidence="7">Nucleoid</location>
    </subcellularLocation>
</comment>
<dbReference type="Proteomes" id="UP001477672">
    <property type="component" value="Unassembled WGS sequence"/>
</dbReference>
<name>A0ABV1GCR9_9FIRM</name>
<feature type="domain" description="SpoVT-AbrB" evidence="8">
    <location>
        <begin position="5"/>
        <end position="47"/>
    </location>
</feature>
<proteinExistence type="inferred from homology"/>
<evidence type="ECO:0000256" key="4">
    <source>
        <dbReference type="ARBA" id="ARBA00023015"/>
    </source>
</evidence>
<dbReference type="HAMAP" id="MF_01008">
    <property type="entry name" value="MraZ"/>
    <property type="match status" value="1"/>
</dbReference>
<dbReference type="NCBIfam" id="TIGR00242">
    <property type="entry name" value="division/cell wall cluster transcriptional repressor MraZ"/>
    <property type="match status" value="1"/>
</dbReference>
<dbReference type="InterPro" id="IPR003444">
    <property type="entry name" value="MraZ"/>
</dbReference>
<dbReference type="CDD" id="cd16321">
    <property type="entry name" value="MraZ_C"/>
    <property type="match status" value="1"/>
</dbReference>
<evidence type="ECO:0000256" key="3">
    <source>
        <dbReference type="ARBA" id="ARBA00022737"/>
    </source>
</evidence>
<dbReference type="InterPro" id="IPR035642">
    <property type="entry name" value="MraZ_N"/>
</dbReference>
<protein>
    <recommendedName>
        <fullName evidence="1 7">Transcriptional regulator MraZ</fullName>
    </recommendedName>
</protein>
<dbReference type="InterPro" id="IPR007159">
    <property type="entry name" value="SpoVT-AbrB_dom"/>
</dbReference>
<keyword evidence="3" id="KW-0677">Repeat</keyword>
<comment type="subunit">
    <text evidence="7">Forms oligomers.</text>
</comment>
<dbReference type="InterPro" id="IPR037914">
    <property type="entry name" value="SpoVT-AbrB_sf"/>
</dbReference>
<gene>
    <name evidence="7 9" type="primary">mraZ</name>
    <name evidence="9" type="ORF">WMO24_04195</name>
</gene>
<dbReference type="RefSeq" id="WP_349215067.1">
    <property type="nucleotide sequence ID" value="NZ_JBBMFA010000061.1"/>
</dbReference>
<dbReference type="InterPro" id="IPR020603">
    <property type="entry name" value="MraZ_dom"/>
</dbReference>
<comment type="similarity">
    <text evidence="7">Belongs to the MraZ family.</text>
</comment>
<evidence type="ECO:0000256" key="5">
    <source>
        <dbReference type="ARBA" id="ARBA00023125"/>
    </source>
</evidence>
<dbReference type="Pfam" id="PF02381">
    <property type="entry name" value="MraZ"/>
    <property type="match status" value="2"/>
</dbReference>
<evidence type="ECO:0000313" key="9">
    <source>
        <dbReference type="EMBL" id="MEQ2519633.1"/>
    </source>
</evidence>
<feature type="domain" description="SpoVT-AbrB" evidence="8">
    <location>
        <begin position="74"/>
        <end position="117"/>
    </location>
</feature>
<keyword evidence="2 7" id="KW-0963">Cytoplasm</keyword>
<accession>A0ABV1GCR9</accession>
<evidence type="ECO:0000256" key="6">
    <source>
        <dbReference type="ARBA" id="ARBA00023163"/>
    </source>
</evidence>
<comment type="caution">
    <text evidence="9">The sequence shown here is derived from an EMBL/GenBank/DDBJ whole genome shotgun (WGS) entry which is preliminary data.</text>
</comment>
<evidence type="ECO:0000256" key="2">
    <source>
        <dbReference type="ARBA" id="ARBA00022490"/>
    </source>
</evidence>
<keyword evidence="10" id="KW-1185">Reference proteome</keyword>
<dbReference type="CDD" id="cd16320">
    <property type="entry name" value="MraZ_N"/>
    <property type="match status" value="1"/>
</dbReference>
<dbReference type="PANTHER" id="PTHR34701">
    <property type="entry name" value="TRANSCRIPTIONAL REGULATOR MRAZ"/>
    <property type="match status" value="1"/>
</dbReference>
<dbReference type="InterPro" id="IPR038619">
    <property type="entry name" value="MraZ_sf"/>
</dbReference>
<keyword evidence="5 7" id="KW-0238">DNA-binding</keyword>
<dbReference type="PROSITE" id="PS51740">
    <property type="entry name" value="SPOVT_ABRB"/>
    <property type="match status" value="2"/>
</dbReference>
<evidence type="ECO:0000259" key="8">
    <source>
        <dbReference type="PROSITE" id="PS51740"/>
    </source>
</evidence>
<organism evidence="9 10">
    <name type="scientific">Ruthenibacterium intestinale</name>
    <dbReference type="NCBI Taxonomy" id="3133163"/>
    <lineage>
        <taxon>Bacteria</taxon>
        <taxon>Bacillati</taxon>
        <taxon>Bacillota</taxon>
        <taxon>Clostridia</taxon>
        <taxon>Eubacteriales</taxon>
        <taxon>Oscillospiraceae</taxon>
        <taxon>Ruthenibacterium</taxon>
    </lineage>
</organism>
<evidence type="ECO:0000313" key="10">
    <source>
        <dbReference type="Proteomes" id="UP001477672"/>
    </source>
</evidence>
<dbReference type="EMBL" id="JBBMFA010000061">
    <property type="protein sequence ID" value="MEQ2519633.1"/>
    <property type="molecule type" value="Genomic_DNA"/>
</dbReference>
<keyword evidence="6 7" id="KW-0804">Transcription</keyword>
<dbReference type="Gene3D" id="3.40.1550.20">
    <property type="entry name" value="Transcriptional regulator MraZ domain"/>
    <property type="match status" value="1"/>
</dbReference>
<evidence type="ECO:0000256" key="7">
    <source>
        <dbReference type="HAMAP-Rule" id="MF_01008"/>
    </source>
</evidence>
<dbReference type="PANTHER" id="PTHR34701:SF1">
    <property type="entry name" value="TRANSCRIPTIONAL REGULATOR MRAZ"/>
    <property type="match status" value="1"/>
</dbReference>
<dbReference type="SUPFAM" id="SSF89447">
    <property type="entry name" value="AbrB/MazE/MraZ-like"/>
    <property type="match status" value="1"/>
</dbReference>
<sequence length="139" mass="15608">MLMGEYNYAIDEKGRLNFPAKFREEMGESFVVARWLDNCLVAYPTEKWQEQAEKLKALAGIKNRLIVSYLFASGIVVQPDKQGRILLPGGHRDHAKLDKEVTIIGVGDHAEIWNTQAWHAAVDTVDNAKLEAALLEMGL</sequence>
<dbReference type="InterPro" id="IPR035644">
    <property type="entry name" value="MraZ_C"/>
</dbReference>